<proteinExistence type="predicted"/>
<keyword evidence="3" id="KW-1185">Reference proteome</keyword>
<keyword evidence="1" id="KW-0812">Transmembrane</keyword>
<reference evidence="2" key="1">
    <citation type="submission" date="2023-06" db="EMBL/GenBank/DDBJ databases">
        <title>MT1 and MT2 Draft Genomes of Novel Species.</title>
        <authorList>
            <person name="Venkateswaran K."/>
        </authorList>
    </citation>
    <scope>NUCLEOTIDE SEQUENCE</scope>
    <source>
        <strain evidence="2">F6_8S_P_1B</strain>
    </source>
</reference>
<protein>
    <submittedName>
        <fullName evidence="2">Uncharacterized protein</fullName>
    </submittedName>
</protein>
<dbReference type="EMBL" id="JAROCF010000001">
    <property type="protein sequence ID" value="MDN4613875.1"/>
    <property type="molecule type" value="Genomic_DNA"/>
</dbReference>
<evidence type="ECO:0000256" key="1">
    <source>
        <dbReference type="SAM" id="Phobius"/>
    </source>
</evidence>
<feature type="transmembrane region" description="Helical" evidence="1">
    <location>
        <begin position="44"/>
        <end position="65"/>
    </location>
</feature>
<dbReference type="RefSeq" id="WP_301210293.1">
    <property type="nucleotide sequence ID" value="NZ_JAROCF010000001.1"/>
</dbReference>
<accession>A0ABT8K8S9</accession>
<organism evidence="2 3">
    <name type="scientific">Leifsonia williamsii</name>
    <dbReference type="NCBI Taxonomy" id="3035919"/>
    <lineage>
        <taxon>Bacteria</taxon>
        <taxon>Bacillati</taxon>
        <taxon>Actinomycetota</taxon>
        <taxon>Actinomycetes</taxon>
        <taxon>Micrococcales</taxon>
        <taxon>Microbacteriaceae</taxon>
        <taxon>Leifsonia</taxon>
    </lineage>
</organism>
<gene>
    <name evidence="2" type="ORF">P5G50_05355</name>
</gene>
<feature type="transmembrane region" description="Helical" evidence="1">
    <location>
        <begin position="20"/>
        <end position="38"/>
    </location>
</feature>
<comment type="caution">
    <text evidence="2">The sequence shown here is derived from an EMBL/GenBank/DDBJ whole genome shotgun (WGS) entry which is preliminary data.</text>
</comment>
<dbReference type="Proteomes" id="UP001174208">
    <property type="component" value="Unassembled WGS sequence"/>
</dbReference>
<keyword evidence="1" id="KW-1133">Transmembrane helix</keyword>
<evidence type="ECO:0000313" key="3">
    <source>
        <dbReference type="Proteomes" id="UP001174208"/>
    </source>
</evidence>
<name>A0ABT8K8S9_9MICO</name>
<keyword evidence="1" id="KW-0472">Membrane</keyword>
<sequence length="74" mass="8120">MRLTAALSVFRLSRWGGRVLPIWALILGLLIGGLPGGGTRPGNLLPIAIYVVMTLAFLIPLELVCRRVEKQQRP</sequence>
<evidence type="ECO:0000313" key="2">
    <source>
        <dbReference type="EMBL" id="MDN4613875.1"/>
    </source>
</evidence>